<evidence type="ECO:0000313" key="4">
    <source>
        <dbReference type="Proteomes" id="UP001183607"/>
    </source>
</evidence>
<comment type="caution">
    <text evidence="3">The sequence shown here is derived from an EMBL/GenBank/DDBJ whole genome shotgun (WGS) entry which is preliminary data.</text>
</comment>
<dbReference type="Pfam" id="PF13560">
    <property type="entry name" value="HTH_31"/>
    <property type="match status" value="1"/>
</dbReference>
<dbReference type="EMBL" id="JAVRER010000008">
    <property type="protein sequence ID" value="MDT0415357.1"/>
    <property type="molecule type" value="Genomic_DNA"/>
</dbReference>
<dbReference type="SUPFAM" id="SSF47413">
    <property type="entry name" value="lambda repressor-like DNA-binding domains"/>
    <property type="match status" value="1"/>
</dbReference>
<protein>
    <submittedName>
        <fullName evidence="3">Helix-turn-helix transcriptional regulator</fullName>
    </submittedName>
</protein>
<reference evidence="4" key="1">
    <citation type="submission" date="2023-07" db="EMBL/GenBank/DDBJ databases">
        <title>30 novel species of actinomycetes from the DSMZ collection.</title>
        <authorList>
            <person name="Nouioui I."/>
        </authorList>
    </citation>
    <scope>NUCLEOTIDE SEQUENCE [LARGE SCALE GENOMIC DNA]</scope>
    <source>
        <strain evidence="4">DSM 41982</strain>
    </source>
</reference>
<accession>A0ABD5E3H3</accession>
<dbReference type="Gene3D" id="1.10.260.40">
    <property type="entry name" value="lambda repressor-like DNA-binding domains"/>
    <property type="match status" value="1"/>
</dbReference>
<dbReference type="InterPro" id="IPR043917">
    <property type="entry name" value="DUF5753"/>
</dbReference>
<evidence type="ECO:0000256" key="1">
    <source>
        <dbReference type="SAM" id="MobiDB-lite"/>
    </source>
</evidence>
<dbReference type="Proteomes" id="UP001183607">
    <property type="component" value="Unassembled WGS sequence"/>
</dbReference>
<name>A0ABD5E3H3_9ACTN</name>
<dbReference type="InterPro" id="IPR001387">
    <property type="entry name" value="Cro/C1-type_HTH"/>
</dbReference>
<dbReference type="RefSeq" id="WP_007823103.1">
    <property type="nucleotide sequence ID" value="NZ_JAVRER010000008.1"/>
</dbReference>
<evidence type="ECO:0000259" key="2">
    <source>
        <dbReference type="PROSITE" id="PS50943"/>
    </source>
</evidence>
<organism evidence="3 4">
    <name type="scientific">Streptomyces evansiae</name>
    <dbReference type="NCBI Taxonomy" id="3075535"/>
    <lineage>
        <taxon>Bacteria</taxon>
        <taxon>Bacillati</taxon>
        <taxon>Actinomycetota</taxon>
        <taxon>Actinomycetes</taxon>
        <taxon>Kitasatosporales</taxon>
        <taxon>Streptomycetaceae</taxon>
        <taxon>Streptomyces</taxon>
    </lineage>
</organism>
<feature type="compositionally biased region" description="Acidic residues" evidence="1">
    <location>
        <begin position="15"/>
        <end position="26"/>
    </location>
</feature>
<sequence length="289" mass="32309">MARGESDGSGNQNWDSDEEVEDEEDSAAVLEAVGRQIKLWRQSAGFSQPAFGAAIGYSEAQVYKVEAGKRIPKPDFLDKADEILNAGGKLAEFKRDVAEARYPKKLRHLTKLERESLEILIYGAVNIPGLLQSKEYATAMFAQARPALLRERFERLVEARLARQAVFDRRPMVTLSFVLEEVTLRRPIGGREVLRGQLEHLLTVSERPNVELQVMPTETEEHAGLGGELQVLRLEDGKTIGYSEAQLTSRIISDPQEVHVLGVRYGILRSQALGPARTREFIEKLLGDT</sequence>
<feature type="domain" description="HTH cro/C1-type" evidence="2">
    <location>
        <begin position="37"/>
        <end position="93"/>
    </location>
</feature>
<feature type="region of interest" description="Disordered" evidence="1">
    <location>
        <begin position="1"/>
        <end position="26"/>
    </location>
</feature>
<gene>
    <name evidence="3" type="ORF">RM574_07615</name>
</gene>
<dbReference type="SMART" id="SM00530">
    <property type="entry name" value="HTH_XRE"/>
    <property type="match status" value="1"/>
</dbReference>
<dbReference type="AlphaFoldDB" id="A0ABD5E3H3"/>
<dbReference type="PROSITE" id="PS50943">
    <property type="entry name" value="HTH_CROC1"/>
    <property type="match status" value="1"/>
</dbReference>
<proteinExistence type="predicted"/>
<dbReference type="InterPro" id="IPR010982">
    <property type="entry name" value="Lambda_DNA-bd_dom_sf"/>
</dbReference>
<dbReference type="Pfam" id="PF19054">
    <property type="entry name" value="DUF5753"/>
    <property type="match status" value="1"/>
</dbReference>
<evidence type="ECO:0000313" key="3">
    <source>
        <dbReference type="EMBL" id="MDT0415357.1"/>
    </source>
</evidence>